<proteinExistence type="predicted"/>
<dbReference type="Proteomes" id="UP001149860">
    <property type="component" value="Chromosome"/>
</dbReference>
<protein>
    <submittedName>
        <fullName evidence="1">MFS transporter</fullName>
    </submittedName>
</protein>
<organism evidence="1 2">
    <name type="scientific">Lentilactobacillus terminaliae</name>
    <dbReference type="NCBI Taxonomy" id="3003483"/>
    <lineage>
        <taxon>Bacteria</taxon>
        <taxon>Bacillati</taxon>
        <taxon>Bacillota</taxon>
        <taxon>Bacilli</taxon>
        <taxon>Lactobacillales</taxon>
        <taxon>Lactobacillaceae</taxon>
        <taxon>Lentilactobacillus</taxon>
    </lineage>
</organism>
<sequence>MESNEVNFSRKSFLAIAAIATLTFIGVLTETSMNVTFPALMKTYDVDMNTVQWVTTGYLLTVALIMITSAFLKRRFKNSQLFIAAAWLYIIGDLMCIFAPNFWLLLLGRIIQSGCVGISGPLMTNIMLEVVPRKKLGVYLGTGSLIILIAPAIGPSFGGLMVYLSDWRLIFWSTLPIALIALVLGKKVIEQYSAVNSEIEFDWTRFAVLAVGIVSLILGLNLATGPNGVIKFAILFAVSIVLFIVFYYLSKNSTKALFNLNIFKDSIFTLSFFPYVFLQMSNIGINFLLPNYAQLVNHSSSLIGGLILLPGSLLNGFGQPFYGYLLDRFGGKLPLYLGNALVAISMLVMMLLGVKMSIVTIVILYLIFSIGRSMAFGNTMTYGLKIMDSHLRNDANAIYNTGQQLAGSIGTTVMAALMTGIHLPTNTSVENIGLGSQVAFGLVLVLTLVNFVVYARLFKVPSEV</sequence>
<reference evidence="1" key="1">
    <citation type="submission" date="2024-08" db="EMBL/GenBank/DDBJ databases">
        <title>Lentilactobacillus sp. nov., isolated from tree bark.</title>
        <authorList>
            <person name="Phuengjayaem S."/>
            <person name="Tanasupawat S."/>
        </authorList>
    </citation>
    <scope>NUCLEOTIDE SEQUENCE</scope>
    <source>
        <strain evidence="1">SPB1-3</strain>
    </source>
</reference>
<gene>
    <name evidence="1" type="ORF">O0236_000710</name>
</gene>
<keyword evidence="2" id="KW-1185">Reference proteome</keyword>
<name>A0ACD5DFC7_9LACO</name>
<accession>A0ACD5DFC7</accession>
<evidence type="ECO:0000313" key="2">
    <source>
        <dbReference type="Proteomes" id="UP001149860"/>
    </source>
</evidence>
<dbReference type="EMBL" id="CP168151">
    <property type="protein sequence ID" value="XFD39861.1"/>
    <property type="molecule type" value="Genomic_DNA"/>
</dbReference>
<evidence type="ECO:0000313" key="1">
    <source>
        <dbReference type="EMBL" id="XFD39861.1"/>
    </source>
</evidence>